<keyword evidence="6 14" id="KW-0812">Transmembrane</keyword>
<feature type="domain" description="FAD-binding FR-type" evidence="15">
    <location>
        <begin position="314"/>
        <end position="417"/>
    </location>
</feature>
<evidence type="ECO:0000313" key="16">
    <source>
        <dbReference type="EMBL" id="GIZ37047.1"/>
    </source>
</evidence>
<evidence type="ECO:0000256" key="12">
    <source>
        <dbReference type="ARBA" id="ARBA00023180"/>
    </source>
</evidence>
<evidence type="ECO:0000256" key="11">
    <source>
        <dbReference type="ARBA" id="ARBA00023136"/>
    </source>
</evidence>
<feature type="transmembrane region" description="Helical" evidence="14">
    <location>
        <begin position="113"/>
        <end position="134"/>
    </location>
</feature>
<dbReference type="InterPro" id="IPR017927">
    <property type="entry name" value="FAD-bd_FR_type"/>
</dbReference>
<dbReference type="GO" id="GO:0005886">
    <property type="term" value="C:plasma membrane"/>
    <property type="evidence" value="ECO:0007669"/>
    <property type="project" value="UniProtKB-SubCell"/>
</dbReference>
<comment type="subcellular location">
    <subcellularLocation>
        <location evidence="1">Cell membrane</location>
        <topology evidence="1">Multi-pass membrane protein</topology>
    </subcellularLocation>
</comment>
<evidence type="ECO:0000256" key="1">
    <source>
        <dbReference type="ARBA" id="ARBA00004651"/>
    </source>
</evidence>
<keyword evidence="7" id="KW-0249">Electron transport</keyword>
<feature type="transmembrane region" description="Helical" evidence="14">
    <location>
        <begin position="230"/>
        <end position="249"/>
    </location>
</feature>
<dbReference type="InterPro" id="IPR051410">
    <property type="entry name" value="Ferric/Cupric_Reductase"/>
</dbReference>
<dbReference type="PANTHER" id="PTHR32361">
    <property type="entry name" value="FERRIC/CUPRIC REDUCTASE TRANSMEMBRANE COMPONENT"/>
    <property type="match status" value="1"/>
</dbReference>
<dbReference type="SUPFAM" id="SSF63380">
    <property type="entry name" value="Riboflavin synthase domain-like"/>
    <property type="match status" value="1"/>
</dbReference>
<comment type="similarity">
    <text evidence="2">Belongs to the ferric reductase (FRE) family.</text>
</comment>
<evidence type="ECO:0000256" key="13">
    <source>
        <dbReference type="ARBA" id="ARBA00048483"/>
    </source>
</evidence>
<sequence length="636" mass="71642">MSMHARRHGGHDMSSMTMSGGIFTPEDETFGRGLWYGIAGCVGLLTIVKLANTIQTRSRLKLQRRDPQSIPSRPRGWISQAFATATATAREMSYSQPIYFTGRISRYFSPLPLGKWLTLAFYWIVILSFLWIGTILKKGDAMYAYKWEKVGFRAAWVTVTQIPFIYLLSCKFNPISILTGISYERFNWLHRWAARTMWLTAIVHWSFFYTEWSLAKIVTMQLDMMPMVKYGFGAWGVVTWMLLSGFGFFRDLCYELFVLQHIAAAGTLLWLLYVHVPHYASYNIWMAVAFVAFDWGVRVIWGITRNMHLLGRSSTRSPGYETSLQALDGDVVRLRINSPDFTWQAGQHVYLYMPGLRPLEFHPFTIASTTASRQLDLLIQARSGFSRTLYKSAGRRAGSNPRHRAFISGPWGTPPDISHCETAVLIACSTGATFVVPILQDLMQRETCLRKIHLHWIIRSQEHFSWFEQELQAVLEHAKESSRTRLQIHIHITKSTAEPQTVEVLITNTPVITKQSIDVAVTPTPGQSADVKRHSHSLSASSTSTYNSSSPFQTIPLDTTTSGSSNLTFLSGRPDVATLIRPPVEDALGETAVVVCGGLSITAETRTFVARLSDERAVHKGTGAQGIALWTETYGW</sequence>
<dbReference type="SUPFAM" id="SSF52343">
    <property type="entry name" value="Ferredoxin reductase-like, C-terminal NADP-linked domain"/>
    <property type="match status" value="1"/>
</dbReference>
<gene>
    <name evidence="16" type="ORF">CKM354_000051000</name>
</gene>
<evidence type="ECO:0000256" key="10">
    <source>
        <dbReference type="ARBA" id="ARBA00023065"/>
    </source>
</evidence>
<dbReference type="SFLD" id="SFLDG01168">
    <property type="entry name" value="Ferric_reductase_subgroup_(FRE"/>
    <property type="match status" value="1"/>
</dbReference>
<dbReference type="InterPro" id="IPR013130">
    <property type="entry name" value="Fe3_Rdtase_TM_dom"/>
</dbReference>
<keyword evidence="4" id="KW-0813">Transport</keyword>
<keyword evidence="11 14" id="KW-0472">Membrane</keyword>
<dbReference type="InterPro" id="IPR039261">
    <property type="entry name" value="FNR_nucleotide-bd"/>
</dbReference>
<feature type="transmembrane region" description="Helical" evidence="14">
    <location>
        <begin position="33"/>
        <end position="51"/>
    </location>
</feature>
<dbReference type="EC" id="1.16.1.9" evidence="3"/>
<keyword evidence="8 14" id="KW-1133">Transmembrane helix</keyword>
<dbReference type="GO" id="GO:0015677">
    <property type="term" value="P:copper ion import"/>
    <property type="evidence" value="ECO:0007669"/>
    <property type="project" value="TreeGrafter"/>
</dbReference>
<dbReference type="Pfam" id="PF01794">
    <property type="entry name" value="Ferric_reduct"/>
    <property type="match status" value="1"/>
</dbReference>
<keyword evidence="10" id="KW-0406">Ion transport</keyword>
<dbReference type="AlphaFoldDB" id="A0A9P3C5G5"/>
<dbReference type="InterPro" id="IPR017938">
    <property type="entry name" value="Riboflavin_synthase-like_b-brl"/>
</dbReference>
<dbReference type="Gene3D" id="2.40.30.10">
    <property type="entry name" value="Translation factors"/>
    <property type="match status" value="1"/>
</dbReference>
<dbReference type="RefSeq" id="XP_044651534.1">
    <property type="nucleotide sequence ID" value="XM_044795599.1"/>
</dbReference>
<evidence type="ECO:0000256" key="14">
    <source>
        <dbReference type="SAM" id="Phobius"/>
    </source>
</evidence>
<evidence type="ECO:0000256" key="4">
    <source>
        <dbReference type="ARBA" id="ARBA00022448"/>
    </source>
</evidence>
<evidence type="ECO:0000256" key="3">
    <source>
        <dbReference type="ARBA" id="ARBA00012668"/>
    </source>
</evidence>
<dbReference type="OrthoDB" id="3944240at2759"/>
<evidence type="ECO:0000259" key="15">
    <source>
        <dbReference type="PROSITE" id="PS51384"/>
    </source>
</evidence>
<accession>A0A9P3C5G5</accession>
<keyword evidence="12" id="KW-0325">Glycoprotein</keyword>
<evidence type="ECO:0000256" key="9">
    <source>
        <dbReference type="ARBA" id="ARBA00023002"/>
    </source>
</evidence>
<proteinExistence type="inferred from homology"/>
<protein>
    <recommendedName>
        <fullName evidence="3">ferric-chelate reductase (NADPH)</fullName>
        <ecNumber evidence="3">1.16.1.9</ecNumber>
    </recommendedName>
</protein>
<dbReference type="PANTHER" id="PTHR32361:SF9">
    <property type="entry name" value="FERRIC REDUCTASE TRANSMEMBRANE COMPONENT 3-RELATED"/>
    <property type="match status" value="1"/>
</dbReference>
<dbReference type="SFLD" id="SFLDS00052">
    <property type="entry name" value="Ferric_Reductase_Domain"/>
    <property type="match status" value="1"/>
</dbReference>
<dbReference type="GO" id="GO:0006879">
    <property type="term" value="P:intracellular iron ion homeostasis"/>
    <property type="evidence" value="ECO:0007669"/>
    <property type="project" value="TreeGrafter"/>
</dbReference>
<name>A0A9P3C5G5_9PEZI</name>
<evidence type="ECO:0000256" key="6">
    <source>
        <dbReference type="ARBA" id="ARBA00022692"/>
    </source>
</evidence>
<evidence type="ECO:0000313" key="17">
    <source>
        <dbReference type="Proteomes" id="UP000825890"/>
    </source>
</evidence>
<dbReference type="InterPro" id="IPR013121">
    <property type="entry name" value="Fe_red_NAD-bd_6"/>
</dbReference>
<dbReference type="Proteomes" id="UP000825890">
    <property type="component" value="Unassembled WGS sequence"/>
</dbReference>
<dbReference type="Pfam" id="PF08030">
    <property type="entry name" value="NAD_binding_6"/>
    <property type="match status" value="1"/>
</dbReference>
<dbReference type="CDD" id="cd06186">
    <property type="entry name" value="NOX_Duox_like_FAD_NADP"/>
    <property type="match status" value="1"/>
</dbReference>
<feature type="transmembrane region" description="Helical" evidence="14">
    <location>
        <begin position="282"/>
        <end position="303"/>
    </location>
</feature>
<comment type="caution">
    <text evidence="16">The sequence shown here is derived from an EMBL/GenBank/DDBJ whole genome shotgun (WGS) entry which is preliminary data.</text>
</comment>
<dbReference type="GO" id="GO:0006826">
    <property type="term" value="P:iron ion transport"/>
    <property type="evidence" value="ECO:0007669"/>
    <property type="project" value="TreeGrafter"/>
</dbReference>
<dbReference type="InterPro" id="IPR013112">
    <property type="entry name" value="FAD-bd_8"/>
</dbReference>
<reference evidence="16 17" key="1">
    <citation type="submission" date="2021-01" db="EMBL/GenBank/DDBJ databases">
        <title>Cercospora kikuchii MAFF 305040 whole genome shotgun sequence.</title>
        <authorList>
            <person name="Kashiwa T."/>
            <person name="Suzuki T."/>
        </authorList>
    </citation>
    <scope>NUCLEOTIDE SEQUENCE [LARGE SCALE GENOMIC DNA]</scope>
    <source>
        <strain evidence="16 17">MAFF 305040</strain>
    </source>
</reference>
<dbReference type="GO" id="GO:0052851">
    <property type="term" value="F:ferric-chelate reductase (NADPH) activity"/>
    <property type="evidence" value="ECO:0007669"/>
    <property type="project" value="UniProtKB-EC"/>
</dbReference>
<evidence type="ECO:0000256" key="2">
    <source>
        <dbReference type="ARBA" id="ARBA00006278"/>
    </source>
</evidence>
<keyword evidence="17" id="KW-1185">Reference proteome</keyword>
<dbReference type="PROSITE" id="PS51384">
    <property type="entry name" value="FAD_FR"/>
    <property type="match status" value="1"/>
</dbReference>
<feature type="transmembrane region" description="Helical" evidence="14">
    <location>
        <begin position="154"/>
        <end position="172"/>
    </location>
</feature>
<dbReference type="GeneID" id="68286085"/>
<dbReference type="Pfam" id="PF08022">
    <property type="entry name" value="FAD_binding_8"/>
    <property type="match status" value="1"/>
</dbReference>
<keyword evidence="5" id="KW-1003">Cell membrane</keyword>
<keyword evidence="9" id="KW-0560">Oxidoreductase</keyword>
<dbReference type="EMBL" id="BOLY01000001">
    <property type="protein sequence ID" value="GIZ37047.1"/>
    <property type="molecule type" value="Genomic_DNA"/>
</dbReference>
<evidence type="ECO:0000256" key="5">
    <source>
        <dbReference type="ARBA" id="ARBA00022475"/>
    </source>
</evidence>
<comment type="catalytic activity">
    <reaction evidence="13">
        <text>2 a Fe(II)-siderophore + NADP(+) + H(+) = 2 a Fe(III)-siderophore + NADPH</text>
        <dbReference type="Rhea" id="RHEA:28795"/>
        <dbReference type="Rhea" id="RHEA-COMP:11342"/>
        <dbReference type="Rhea" id="RHEA-COMP:11344"/>
        <dbReference type="ChEBI" id="CHEBI:15378"/>
        <dbReference type="ChEBI" id="CHEBI:29033"/>
        <dbReference type="ChEBI" id="CHEBI:29034"/>
        <dbReference type="ChEBI" id="CHEBI:57783"/>
        <dbReference type="ChEBI" id="CHEBI:58349"/>
        <dbReference type="EC" id="1.16.1.9"/>
    </reaction>
</comment>
<feature type="transmembrane region" description="Helical" evidence="14">
    <location>
        <begin position="256"/>
        <end position="276"/>
    </location>
</feature>
<organism evidence="16 17">
    <name type="scientific">Cercospora kikuchii</name>
    <dbReference type="NCBI Taxonomy" id="84275"/>
    <lineage>
        <taxon>Eukaryota</taxon>
        <taxon>Fungi</taxon>
        <taxon>Dikarya</taxon>
        <taxon>Ascomycota</taxon>
        <taxon>Pezizomycotina</taxon>
        <taxon>Dothideomycetes</taxon>
        <taxon>Dothideomycetidae</taxon>
        <taxon>Mycosphaerellales</taxon>
        <taxon>Mycosphaerellaceae</taxon>
        <taxon>Cercospora</taxon>
    </lineage>
</organism>
<dbReference type="Gene3D" id="3.40.50.80">
    <property type="entry name" value="Nucleotide-binding domain of ferredoxin-NADP reductase (FNR) module"/>
    <property type="match status" value="1"/>
</dbReference>
<evidence type="ECO:0000256" key="8">
    <source>
        <dbReference type="ARBA" id="ARBA00022989"/>
    </source>
</evidence>
<feature type="transmembrane region" description="Helical" evidence="14">
    <location>
        <begin position="192"/>
        <end position="210"/>
    </location>
</feature>
<evidence type="ECO:0000256" key="7">
    <source>
        <dbReference type="ARBA" id="ARBA00022982"/>
    </source>
</evidence>